<evidence type="ECO:0000259" key="3">
    <source>
        <dbReference type="Pfam" id="PF03781"/>
    </source>
</evidence>
<dbReference type="InterPro" id="IPR016187">
    <property type="entry name" value="CTDL_fold"/>
</dbReference>
<keyword evidence="2" id="KW-0732">Signal</keyword>
<evidence type="ECO:0000256" key="2">
    <source>
        <dbReference type="SAM" id="SignalP"/>
    </source>
</evidence>
<feature type="signal peptide" evidence="2">
    <location>
        <begin position="1"/>
        <end position="25"/>
    </location>
</feature>
<dbReference type="InterPro" id="IPR005532">
    <property type="entry name" value="SUMF_dom"/>
</dbReference>
<dbReference type="InterPro" id="IPR051043">
    <property type="entry name" value="Sulfatase_Mod_Factor_Kinase"/>
</dbReference>
<reference evidence="4 5" key="1">
    <citation type="journal article" date="2018" name="Gigascience">
        <title>Genomes of trombidid mites reveal novel predicted allergens and laterally-transferred genes associated with secondary metabolism.</title>
        <authorList>
            <person name="Dong X."/>
            <person name="Chaisiri K."/>
            <person name="Xia D."/>
            <person name="Armstrong S.D."/>
            <person name="Fang Y."/>
            <person name="Donnelly M.J."/>
            <person name="Kadowaki T."/>
            <person name="McGarry J.W."/>
            <person name="Darby A.C."/>
            <person name="Makepeace B.L."/>
        </authorList>
    </citation>
    <scope>NUCLEOTIDE SEQUENCE [LARGE SCALE GENOMIC DNA]</scope>
    <source>
        <strain evidence="4">UoL-UT</strain>
    </source>
</reference>
<dbReference type="AlphaFoldDB" id="A0A443SNL3"/>
<evidence type="ECO:0000313" key="5">
    <source>
        <dbReference type="Proteomes" id="UP000288716"/>
    </source>
</evidence>
<dbReference type="Pfam" id="PF03781">
    <property type="entry name" value="FGE-sulfatase"/>
    <property type="match status" value="1"/>
</dbReference>
<dbReference type="GO" id="GO:0120147">
    <property type="term" value="F:formylglycine-generating oxidase activity"/>
    <property type="evidence" value="ECO:0007669"/>
    <property type="project" value="TreeGrafter"/>
</dbReference>
<dbReference type="PANTHER" id="PTHR23150">
    <property type="entry name" value="SULFATASE MODIFYING FACTOR 1, 2"/>
    <property type="match status" value="1"/>
</dbReference>
<protein>
    <submittedName>
        <fullName evidence="4">Sulfatase-modifying factor 1-like protein</fullName>
    </submittedName>
</protein>
<dbReference type="VEuPathDB" id="VectorBase:LDEU002967"/>
<sequence length="367" mass="41848">MLAFRQYVNVFIILIGALCLQIIYSEKHDFGECTKKNSEQSCFDGKNGDKKEECHCSSVNRKRENVAQHIQSVKKKANNEENILLNMSFISGATFTMGSNEPVIPGDGEGPAKNVTLDSFYIDIYEVSNEKFAEFVEDTNYITEAEKFGNSFVLDKLLSEETKAKIKEAVVEAPWWLPVEKATWKTPEGPDSNIEHRMQHPVTHVSWNDAVAYCNWRGKRLPTEAEWEYACRGGLSNRHYPWGNKWMPKDKYFANVWQGDFPNENTAEDGFVATAPVNSFPSNKFGLKNMVGNVWEWTEDWWTLSRHQLPSNNPKGPSQGTDKVKKGGSFMCHKNYCFRYRCAARSKNTPDSSASNLGFRCALTFKH</sequence>
<gene>
    <name evidence="4" type="ORF">B4U80_01578</name>
</gene>
<feature type="domain" description="Sulfatase-modifying factor enzyme-like" evidence="3">
    <location>
        <begin position="87"/>
        <end position="362"/>
    </location>
</feature>
<comment type="caution">
    <text evidence="4">The sequence shown here is derived from an EMBL/GenBank/DDBJ whole genome shotgun (WGS) entry which is preliminary data.</text>
</comment>
<dbReference type="STRING" id="299467.A0A443SNL3"/>
<accession>A0A443SNL3</accession>
<dbReference type="Proteomes" id="UP000288716">
    <property type="component" value="Unassembled WGS sequence"/>
</dbReference>
<dbReference type="PANTHER" id="PTHR23150:SF19">
    <property type="entry name" value="FORMYLGLYCINE-GENERATING ENZYME"/>
    <property type="match status" value="1"/>
</dbReference>
<evidence type="ECO:0000313" key="4">
    <source>
        <dbReference type="EMBL" id="RWS29073.1"/>
    </source>
</evidence>
<dbReference type="GO" id="GO:0005783">
    <property type="term" value="C:endoplasmic reticulum"/>
    <property type="evidence" value="ECO:0007669"/>
    <property type="project" value="TreeGrafter"/>
</dbReference>
<evidence type="ECO:0000256" key="1">
    <source>
        <dbReference type="ARBA" id="ARBA00005310"/>
    </source>
</evidence>
<dbReference type="InterPro" id="IPR042095">
    <property type="entry name" value="SUMF_sf"/>
</dbReference>
<comment type="similarity">
    <text evidence="1">Belongs to the sulfatase-modifying factor family.</text>
</comment>
<dbReference type="OrthoDB" id="659at2759"/>
<dbReference type="SUPFAM" id="SSF56436">
    <property type="entry name" value="C-type lectin-like"/>
    <property type="match status" value="1"/>
</dbReference>
<dbReference type="EMBL" id="NCKV01001081">
    <property type="protein sequence ID" value="RWS29073.1"/>
    <property type="molecule type" value="Genomic_DNA"/>
</dbReference>
<feature type="chain" id="PRO_5019340750" evidence="2">
    <location>
        <begin position="26"/>
        <end position="367"/>
    </location>
</feature>
<proteinExistence type="inferred from homology"/>
<organism evidence="4 5">
    <name type="scientific">Leptotrombidium deliense</name>
    <dbReference type="NCBI Taxonomy" id="299467"/>
    <lineage>
        <taxon>Eukaryota</taxon>
        <taxon>Metazoa</taxon>
        <taxon>Ecdysozoa</taxon>
        <taxon>Arthropoda</taxon>
        <taxon>Chelicerata</taxon>
        <taxon>Arachnida</taxon>
        <taxon>Acari</taxon>
        <taxon>Acariformes</taxon>
        <taxon>Trombidiformes</taxon>
        <taxon>Prostigmata</taxon>
        <taxon>Anystina</taxon>
        <taxon>Parasitengona</taxon>
        <taxon>Trombiculoidea</taxon>
        <taxon>Trombiculidae</taxon>
        <taxon>Leptotrombidium</taxon>
    </lineage>
</organism>
<keyword evidence="5" id="KW-1185">Reference proteome</keyword>
<dbReference type="Gene3D" id="3.90.1580.10">
    <property type="entry name" value="paralog of FGE (formylglycine-generating enzyme)"/>
    <property type="match status" value="1"/>
</dbReference>
<name>A0A443SNL3_9ACAR</name>